<evidence type="ECO:0000256" key="1">
    <source>
        <dbReference type="ARBA" id="ARBA00004370"/>
    </source>
</evidence>
<comment type="similarity">
    <text evidence="2">Belongs to the transpeptidase family.</text>
</comment>
<comment type="caution">
    <text evidence="6">The sequence shown here is derived from an EMBL/GenBank/DDBJ whole genome shotgun (WGS) entry which is preliminary data.</text>
</comment>
<evidence type="ECO:0000256" key="2">
    <source>
        <dbReference type="ARBA" id="ARBA00007171"/>
    </source>
</evidence>
<evidence type="ECO:0000313" key="6">
    <source>
        <dbReference type="EMBL" id="RKQ88032.1"/>
    </source>
</evidence>
<name>A0A660L5C7_9ACTN</name>
<dbReference type="PANTHER" id="PTHR30627:SF1">
    <property type="entry name" value="PEPTIDOGLYCAN D,D-TRANSPEPTIDASE FTSI"/>
    <property type="match status" value="1"/>
</dbReference>
<accession>A0A660L5C7</accession>
<dbReference type="Proteomes" id="UP000278962">
    <property type="component" value="Unassembled WGS sequence"/>
</dbReference>
<dbReference type="RefSeq" id="WP_121257183.1">
    <property type="nucleotide sequence ID" value="NZ_RBIL01000002.1"/>
</dbReference>
<dbReference type="PANTHER" id="PTHR30627">
    <property type="entry name" value="PEPTIDOGLYCAN D,D-TRANSPEPTIDASE"/>
    <property type="match status" value="1"/>
</dbReference>
<dbReference type="Gene3D" id="3.90.1310.10">
    <property type="entry name" value="Penicillin-binding protein 2a (Domain 2)"/>
    <property type="match status" value="1"/>
</dbReference>
<feature type="domain" description="Penicillin-binding protein transpeptidase" evidence="4">
    <location>
        <begin position="239"/>
        <end position="540"/>
    </location>
</feature>
<evidence type="ECO:0000259" key="5">
    <source>
        <dbReference type="Pfam" id="PF03717"/>
    </source>
</evidence>
<dbReference type="EMBL" id="RBIL01000002">
    <property type="protein sequence ID" value="RKQ88032.1"/>
    <property type="molecule type" value="Genomic_DNA"/>
</dbReference>
<protein>
    <submittedName>
        <fullName evidence="6">Peptidoglycan synthetase FtsI</fullName>
    </submittedName>
</protein>
<dbReference type="InterPro" id="IPR050515">
    <property type="entry name" value="Beta-lactam/transpept"/>
</dbReference>
<comment type="subcellular location">
    <subcellularLocation>
        <location evidence="1">Membrane</location>
    </subcellularLocation>
</comment>
<dbReference type="Gene3D" id="3.30.450.330">
    <property type="match status" value="1"/>
</dbReference>
<keyword evidence="3" id="KW-0472">Membrane</keyword>
<dbReference type="InterPro" id="IPR012338">
    <property type="entry name" value="Beta-lactam/transpept-like"/>
</dbReference>
<dbReference type="OrthoDB" id="9789078at2"/>
<dbReference type="AlphaFoldDB" id="A0A660L5C7"/>
<sequence>MQVIERRIGFIFAVFLALLAIGAMKAAWLGVVKADSLQRAANVQQESDIVIPARRGSIEDAHGIDLGVSEPAMDIAATPKLVTDARKAATELAPVIDRDEVDLLKAFARRDTGFVYLGRGIPAAKAEKAKKLGIPGLEFIPRYRREYPRDWMASQLLGSVGTDGDGLAGLEYTFDKQLRGRDGERRLVKDAMGEPLEIRNTEPVKPGKDVRLTLDANLQDQAEEVLAEVGAKWKPKGATAIVMDPNSGALLAVANWPRVNANEPGKAPPEVNINRAVATNYEPGSTFKAFTVAAALEEGKVTPETSFSIPSIYKYADRELKDAEDLGLGSMTTSEILKYSSNIGAVKIAAALGGSKPFDKWVRRFGFGKETGVDLPGEQIGIVPTLKNYSGASMGNLPIGQGLSVTPMQMMAAYSAIANGGVLRAPHVVESVGGKATKKPAGKRILSESTAASVRKMLEGVVGAGGTASGAHIDGYTTAGKTGTAEKAINGEYSKEFYVASFVGFAPAKHPKLLAAVIVDEPEGDIYGGQVAAPAWKQIMNLALSYKQIAPE</sequence>
<dbReference type="SUPFAM" id="SSF56601">
    <property type="entry name" value="beta-lactamase/transpeptidase-like"/>
    <property type="match status" value="1"/>
</dbReference>
<dbReference type="Gene3D" id="3.40.710.10">
    <property type="entry name" value="DD-peptidase/beta-lactamase superfamily"/>
    <property type="match status" value="1"/>
</dbReference>
<dbReference type="InterPro" id="IPR036138">
    <property type="entry name" value="PBP_dimer_sf"/>
</dbReference>
<dbReference type="GO" id="GO:0008658">
    <property type="term" value="F:penicillin binding"/>
    <property type="evidence" value="ECO:0007669"/>
    <property type="project" value="InterPro"/>
</dbReference>
<dbReference type="Pfam" id="PF03717">
    <property type="entry name" value="PBP_dimer"/>
    <property type="match status" value="1"/>
</dbReference>
<proteinExistence type="inferred from homology"/>
<dbReference type="GO" id="GO:0071555">
    <property type="term" value="P:cell wall organization"/>
    <property type="evidence" value="ECO:0007669"/>
    <property type="project" value="TreeGrafter"/>
</dbReference>
<evidence type="ECO:0000256" key="3">
    <source>
        <dbReference type="ARBA" id="ARBA00023136"/>
    </source>
</evidence>
<evidence type="ECO:0000259" key="4">
    <source>
        <dbReference type="Pfam" id="PF00905"/>
    </source>
</evidence>
<evidence type="ECO:0000313" key="7">
    <source>
        <dbReference type="Proteomes" id="UP000278962"/>
    </source>
</evidence>
<dbReference type="InterPro" id="IPR001460">
    <property type="entry name" value="PCN-bd_Tpept"/>
</dbReference>
<keyword evidence="7" id="KW-1185">Reference proteome</keyword>
<dbReference type="GO" id="GO:0005886">
    <property type="term" value="C:plasma membrane"/>
    <property type="evidence" value="ECO:0007669"/>
    <property type="project" value="TreeGrafter"/>
</dbReference>
<feature type="domain" description="Penicillin-binding protein dimerisation" evidence="5">
    <location>
        <begin position="51"/>
        <end position="197"/>
    </location>
</feature>
<gene>
    <name evidence="6" type="ORF">C8N24_6068</name>
</gene>
<organism evidence="6 7">
    <name type="scientific">Solirubrobacter pauli</name>
    <dbReference type="NCBI Taxonomy" id="166793"/>
    <lineage>
        <taxon>Bacteria</taxon>
        <taxon>Bacillati</taxon>
        <taxon>Actinomycetota</taxon>
        <taxon>Thermoleophilia</taxon>
        <taxon>Solirubrobacterales</taxon>
        <taxon>Solirubrobacteraceae</taxon>
        <taxon>Solirubrobacter</taxon>
    </lineage>
</organism>
<dbReference type="Pfam" id="PF00905">
    <property type="entry name" value="Transpeptidase"/>
    <property type="match status" value="1"/>
</dbReference>
<dbReference type="SUPFAM" id="SSF56519">
    <property type="entry name" value="Penicillin binding protein dimerisation domain"/>
    <property type="match status" value="1"/>
</dbReference>
<reference evidence="6 7" key="1">
    <citation type="submission" date="2018-10" db="EMBL/GenBank/DDBJ databases">
        <title>Genomic Encyclopedia of Archaeal and Bacterial Type Strains, Phase II (KMG-II): from individual species to whole genera.</title>
        <authorList>
            <person name="Goeker M."/>
        </authorList>
    </citation>
    <scope>NUCLEOTIDE SEQUENCE [LARGE SCALE GENOMIC DNA]</scope>
    <source>
        <strain evidence="6 7">DSM 14954</strain>
    </source>
</reference>
<dbReference type="InterPro" id="IPR005311">
    <property type="entry name" value="PBP_dimer"/>
</dbReference>